<feature type="transmembrane region" description="Helical" evidence="7">
    <location>
        <begin position="170"/>
        <end position="189"/>
    </location>
</feature>
<evidence type="ECO:0000313" key="10">
    <source>
        <dbReference type="Proteomes" id="UP001150904"/>
    </source>
</evidence>
<comment type="caution">
    <text evidence="9">The sequence shown here is derived from an EMBL/GenBank/DDBJ whole genome shotgun (WGS) entry which is preliminary data.</text>
</comment>
<feature type="transmembrane region" description="Helical" evidence="7">
    <location>
        <begin position="347"/>
        <end position="369"/>
    </location>
</feature>
<dbReference type="Gene3D" id="1.20.1250.20">
    <property type="entry name" value="MFS general substrate transporter like domains"/>
    <property type="match status" value="1"/>
</dbReference>
<dbReference type="RefSeq" id="XP_058311018.1">
    <property type="nucleotide sequence ID" value="XM_058448674.1"/>
</dbReference>
<dbReference type="GO" id="GO:0022857">
    <property type="term" value="F:transmembrane transporter activity"/>
    <property type="evidence" value="ECO:0007669"/>
    <property type="project" value="InterPro"/>
</dbReference>
<comment type="subcellular location">
    <subcellularLocation>
        <location evidence="1">Membrane</location>
        <topology evidence="1">Multi-pass membrane protein</topology>
    </subcellularLocation>
</comment>
<accession>A0A9W9N8H3</accession>
<feature type="transmembrane region" description="Helical" evidence="7">
    <location>
        <begin position="233"/>
        <end position="252"/>
    </location>
</feature>
<dbReference type="FunFam" id="1.20.1250.20:FF:000106">
    <property type="entry name" value="MFS transporter, putative"/>
    <property type="match status" value="1"/>
</dbReference>
<feature type="region of interest" description="Disordered" evidence="6">
    <location>
        <begin position="1"/>
        <end position="36"/>
    </location>
</feature>
<reference evidence="9" key="1">
    <citation type="submission" date="2022-12" db="EMBL/GenBank/DDBJ databases">
        <authorList>
            <person name="Petersen C."/>
        </authorList>
    </citation>
    <scope>NUCLEOTIDE SEQUENCE</scope>
    <source>
        <strain evidence="9">IBT 15544</strain>
    </source>
</reference>
<feature type="transmembrane region" description="Helical" evidence="7">
    <location>
        <begin position="201"/>
        <end position="221"/>
    </location>
</feature>
<sequence length="531" mass="60821">MDFKECMATSNSLHPSPPPERPQVADDPAFDQTEGPEFYKPIDEYEGLHRWDPDFVWDEHEERRIVRKLDLRIHTFACVTFFALQLDRGNIVQALSDNMLDDLKMNTNDYNTGQSIFYLTFLFAELPSQLISKKFGSDRWIPAQMVIWSVVASCQAFLKGRASFFACRALLGLIEGGFIADTILFLSYWYKSKELPLRLGFFWMTYELTAIVGAFLAFGFLHIKNGDGSWRYLFALEGLLTGLIGIFAAFYMPPSPTQTAGFFRGKHGWFSEHEEKIMVNRVLHDDPSKGGMHNRQAVTPKLLWDSLFDYDMWPIYLLGLTWLIPPHPASSYITLELKSMGFGTFQANLLTIPAYVLFIVNCYFFSWVSEKINQRLLLGAFAEIWNLALVLTLELLPKETNAWARYAVLVLLIGSPYIHAVIVAMTSRNAGSVRTRTVASAMYNMTVQASSIIASNIYREKDKPYYRTGNKALIGISIYTFLVFVCAKVYYAWKNRTRTAKWDRMTSEERQTYLVANQAAGNKRLDFRFAS</sequence>
<organism evidence="9 10">
    <name type="scientific">Penicillium cinerascens</name>
    <dbReference type="NCBI Taxonomy" id="70096"/>
    <lineage>
        <taxon>Eukaryota</taxon>
        <taxon>Fungi</taxon>
        <taxon>Dikarya</taxon>
        <taxon>Ascomycota</taxon>
        <taxon>Pezizomycotina</taxon>
        <taxon>Eurotiomycetes</taxon>
        <taxon>Eurotiomycetidae</taxon>
        <taxon>Eurotiales</taxon>
        <taxon>Aspergillaceae</taxon>
        <taxon>Penicillium</taxon>
    </lineage>
</organism>
<evidence type="ECO:0000256" key="6">
    <source>
        <dbReference type="SAM" id="MobiDB-lite"/>
    </source>
</evidence>
<evidence type="ECO:0000256" key="2">
    <source>
        <dbReference type="ARBA" id="ARBA00022448"/>
    </source>
</evidence>
<dbReference type="EMBL" id="JAPQKR010000005">
    <property type="protein sequence ID" value="KAJ5215205.1"/>
    <property type="molecule type" value="Genomic_DNA"/>
</dbReference>
<name>A0A9W9N8H3_9EURO</name>
<dbReference type="OrthoDB" id="1935484at2759"/>
<evidence type="ECO:0000256" key="1">
    <source>
        <dbReference type="ARBA" id="ARBA00004141"/>
    </source>
</evidence>
<feature type="transmembrane region" description="Helical" evidence="7">
    <location>
        <begin position="375"/>
        <end position="396"/>
    </location>
</feature>
<proteinExistence type="predicted"/>
<dbReference type="PANTHER" id="PTHR43791">
    <property type="entry name" value="PERMEASE-RELATED"/>
    <property type="match status" value="1"/>
</dbReference>
<evidence type="ECO:0000256" key="3">
    <source>
        <dbReference type="ARBA" id="ARBA00022692"/>
    </source>
</evidence>
<dbReference type="InterPro" id="IPR020846">
    <property type="entry name" value="MFS_dom"/>
</dbReference>
<dbReference type="InterPro" id="IPR036259">
    <property type="entry name" value="MFS_trans_sf"/>
</dbReference>
<evidence type="ECO:0000256" key="4">
    <source>
        <dbReference type="ARBA" id="ARBA00022989"/>
    </source>
</evidence>
<keyword evidence="4 7" id="KW-1133">Transmembrane helix</keyword>
<feature type="transmembrane region" description="Helical" evidence="7">
    <location>
        <begin position="403"/>
        <end position="425"/>
    </location>
</feature>
<dbReference type="GeneID" id="83175975"/>
<dbReference type="PANTHER" id="PTHR43791:SF104">
    <property type="entry name" value="MAJOR FACILITATOR SUPERFAMILY (MFS) PROFILE DOMAIN-CONTAINING PROTEIN-RELATED"/>
    <property type="match status" value="1"/>
</dbReference>
<keyword evidence="5 7" id="KW-0472">Membrane</keyword>
<dbReference type="InterPro" id="IPR011701">
    <property type="entry name" value="MFS"/>
</dbReference>
<evidence type="ECO:0000256" key="7">
    <source>
        <dbReference type="SAM" id="Phobius"/>
    </source>
</evidence>
<feature type="domain" description="Major facilitator superfamily (MFS) profile" evidence="8">
    <location>
        <begin position="73"/>
        <end position="498"/>
    </location>
</feature>
<dbReference type="Pfam" id="PF07690">
    <property type="entry name" value="MFS_1"/>
    <property type="match status" value="1"/>
</dbReference>
<dbReference type="PROSITE" id="PS50850">
    <property type="entry name" value="MFS"/>
    <property type="match status" value="1"/>
</dbReference>
<gene>
    <name evidence="9" type="ORF">N7498_001612</name>
</gene>
<keyword evidence="10" id="KW-1185">Reference proteome</keyword>
<reference evidence="9" key="2">
    <citation type="journal article" date="2023" name="IMA Fungus">
        <title>Comparative genomic study of the Penicillium genus elucidates a diverse pangenome and 15 lateral gene transfer events.</title>
        <authorList>
            <person name="Petersen C."/>
            <person name="Sorensen T."/>
            <person name="Nielsen M.R."/>
            <person name="Sondergaard T.E."/>
            <person name="Sorensen J.L."/>
            <person name="Fitzpatrick D.A."/>
            <person name="Frisvad J.C."/>
            <person name="Nielsen K.L."/>
        </authorList>
    </citation>
    <scope>NUCLEOTIDE SEQUENCE</scope>
    <source>
        <strain evidence="9">IBT 15544</strain>
    </source>
</reference>
<feature type="transmembrane region" description="Helical" evidence="7">
    <location>
        <begin position="472"/>
        <end position="493"/>
    </location>
</feature>
<keyword evidence="2" id="KW-0813">Transport</keyword>
<dbReference type="FunFam" id="1.20.1250.20:FF:000247">
    <property type="entry name" value="MFS general substrate transporter"/>
    <property type="match status" value="1"/>
</dbReference>
<dbReference type="SUPFAM" id="SSF103473">
    <property type="entry name" value="MFS general substrate transporter"/>
    <property type="match status" value="1"/>
</dbReference>
<dbReference type="GO" id="GO:0016020">
    <property type="term" value="C:membrane"/>
    <property type="evidence" value="ECO:0007669"/>
    <property type="project" value="UniProtKB-SubCell"/>
</dbReference>
<protein>
    <submittedName>
        <fullName evidence="9">Permease of the major facilitator superfamily</fullName>
    </submittedName>
</protein>
<evidence type="ECO:0000259" key="8">
    <source>
        <dbReference type="PROSITE" id="PS50850"/>
    </source>
</evidence>
<dbReference type="Proteomes" id="UP001150904">
    <property type="component" value="Unassembled WGS sequence"/>
</dbReference>
<evidence type="ECO:0000256" key="5">
    <source>
        <dbReference type="ARBA" id="ARBA00023136"/>
    </source>
</evidence>
<keyword evidence="3 7" id="KW-0812">Transmembrane</keyword>
<evidence type="ECO:0000313" key="9">
    <source>
        <dbReference type="EMBL" id="KAJ5215205.1"/>
    </source>
</evidence>
<dbReference type="AlphaFoldDB" id="A0A9W9N8H3"/>